<dbReference type="InterPro" id="IPR020594">
    <property type="entry name" value="Ribosomal_bL9_bac/chp"/>
</dbReference>
<evidence type="ECO:0000256" key="3">
    <source>
        <dbReference type="ARBA" id="ARBA00022730"/>
    </source>
</evidence>
<dbReference type="Pfam" id="PF01281">
    <property type="entry name" value="Ribosomal_L9_N"/>
    <property type="match status" value="1"/>
</dbReference>
<dbReference type="InterPro" id="IPR000244">
    <property type="entry name" value="Ribosomal_bL9"/>
</dbReference>
<evidence type="ECO:0000256" key="2">
    <source>
        <dbReference type="ARBA" id="ARBA00010605"/>
    </source>
</evidence>
<dbReference type="FunFam" id="3.10.430.100:FF:000002">
    <property type="entry name" value="50S ribosomal protein L9"/>
    <property type="match status" value="1"/>
</dbReference>
<evidence type="ECO:0000256" key="4">
    <source>
        <dbReference type="ARBA" id="ARBA00022884"/>
    </source>
</evidence>
<dbReference type="Gene3D" id="3.40.5.10">
    <property type="entry name" value="Ribosomal protein L9, N-terminal domain"/>
    <property type="match status" value="1"/>
</dbReference>
<dbReference type="PROSITE" id="PS00651">
    <property type="entry name" value="RIBOSOMAL_L9"/>
    <property type="match status" value="1"/>
</dbReference>
<dbReference type="SUPFAM" id="SSF55653">
    <property type="entry name" value="Ribosomal protein L9 C-domain"/>
    <property type="match status" value="1"/>
</dbReference>
<evidence type="ECO:0000313" key="10">
    <source>
        <dbReference type="Proteomes" id="UP000298615"/>
    </source>
</evidence>
<dbReference type="OrthoDB" id="9788336at2"/>
<protein>
    <recommendedName>
        <fullName evidence="7 8">Large ribosomal subunit protein bL9</fullName>
    </recommendedName>
</protein>
<dbReference type="SUPFAM" id="SSF55658">
    <property type="entry name" value="L9 N-domain-like"/>
    <property type="match status" value="1"/>
</dbReference>
<dbReference type="InterPro" id="IPR009027">
    <property type="entry name" value="Ribosomal_bL9/RNase_H1_N"/>
</dbReference>
<evidence type="ECO:0000313" key="9">
    <source>
        <dbReference type="EMBL" id="QCI85452.1"/>
    </source>
</evidence>
<dbReference type="PANTHER" id="PTHR21368">
    <property type="entry name" value="50S RIBOSOMAL PROTEIN L9"/>
    <property type="match status" value="1"/>
</dbReference>
<keyword evidence="6 8" id="KW-0687">Ribonucleoprotein</keyword>
<reference evidence="9 10" key="1">
    <citation type="submission" date="2019-04" db="EMBL/GenBank/DDBJ databases">
        <title>Vagococcus sp. nov., isolated from faeces of yaks (Bos grunniens).</title>
        <authorList>
            <person name="Ge Y."/>
        </authorList>
    </citation>
    <scope>NUCLEOTIDE SEQUENCE [LARGE SCALE GENOMIC DNA]</scope>
    <source>
        <strain evidence="9 10">MN-17</strain>
    </source>
</reference>
<evidence type="ECO:0000256" key="6">
    <source>
        <dbReference type="ARBA" id="ARBA00023274"/>
    </source>
</evidence>
<evidence type="ECO:0000256" key="1">
    <source>
        <dbReference type="ARBA" id="ARBA00003058"/>
    </source>
</evidence>
<evidence type="ECO:0000256" key="5">
    <source>
        <dbReference type="ARBA" id="ARBA00022980"/>
    </source>
</evidence>
<sequence length="150" mass="16589">MKVIFLSDVKGQGKKGEVKEVSSGYAQNFLIKKGLAKEATSTTLSELKGQEKAKEKEEAAKKAEAEELKATFEAEGFVVEMKAKAGEDSRLFGSITSKQIAEALQKQHGYKVDKRKMELNNPIRNLGYKNVPIKLHPEVTATLRVHVVSQ</sequence>
<comment type="similarity">
    <text evidence="2 8">Belongs to the bacterial ribosomal protein bL9 family.</text>
</comment>
<dbReference type="GO" id="GO:0005840">
    <property type="term" value="C:ribosome"/>
    <property type="evidence" value="ECO:0007669"/>
    <property type="project" value="UniProtKB-KW"/>
</dbReference>
<dbReference type="Proteomes" id="UP000298615">
    <property type="component" value="Chromosome"/>
</dbReference>
<dbReference type="GO" id="GO:0006412">
    <property type="term" value="P:translation"/>
    <property type="evidence" value="ECO:0007669"/>
    <property type="project" value="UniProtKB-UniRule"/>
</dbReference>
<name>A0A4D7CS44_9ENTE</name>
<dbReference type="KEGG" id="vao:FA707_00050"/>
<accession>A0A4D7CS44</accession>
<dbReference type="HAMAP" id="MF_00503">
    <property type="entry name" value="Ribosomal_bL9"/>
    <property type="match status" value="1"/>
</dbReference>
<dbReference type="InterPro" id="IPR020070">
    <property type="entry name" value="Ribosomal_bL9_N"/>
</dbReference>
<dbReference type="InterPro" id="IPR020069">
    <property type="entry name" value="Ribosomal_bL9_C"/>
</dbReference>
<dbReference type="FunFam" id="3.40.5.10:FF:000002">
    <property type="entry name" value="50S ribosomal protein L9"/>
    <property type="match status" value="1"/>
</dbReference>
<gene>
    <name evidence="8" type="primary">rplI</name>
    <name evidence="9" type="ORF">FA707_00050</name>
</gene>
<dbReference type="GO" id="GO:0019843">
    <property type="term" value="F:rRNA binding"/>
    <property type="evidence" value="ECO:0007669"/>
    <property type="project" value="UniProtKB-UniRule"/>
</dbReference>
<evidence type="ECO:0000256" key="8">
    <source>
        <dbReference type="HAMAP-Rule" id="MF_00503"/>
    </source>
</evidence>
<organism evidence="9 10">
    <name type="scientific">Vagococcus zengguangii</name>
    <dbReference type="NCBI Taxonomy" id="2571750"/>
    <lineage>
        <taxon>Bacteria</taxon>
        <taxon>Bacillati</taxon>
        <taxon>Bacillota</taxon>
        <taxon>Bacilli</taxon>
        <taxon>Lactobacillales</taxon>
        <taxon>Enterococcaceae</taxon>
        <taxon>Vagococcus</taxon>
    </lineage>
</organism>
<dbReference type="RefSeq" id="WP_136952313.1">
    <property type="nucleotide sequence ID" value="NZ_CP039712.1"/>
</dbReference>
<dbReference type="Gene3D" id="3.10.430.100">
    <property type="entry name" value="Ribosomal protein L9, C-terminal domain"/>
    <property type="match status" value="1"/>
</dbReference>
<dbReference type="InterPro" id="IPR036791">
    <property type="entry name" value="Ribosomal_bL9_C_sf"/>
</dbReference>
<comment type="function">
    <text evidence="1 8">Binds to the 23S rRNA.</text>
</comment>
<dbReference type="Pfam" id="PF03948">
    <property type="entry name" value="Ribosomal_L9_C"/>
    <property type="match status" value="1"/>
</dbReference>
<dbReference type="NCBIfam" id="TIGR00158">
    <property type="entry name" value="L9"/>
    <property type="match status" value="1"/>
</dbReference>
<keyword evidence="4 8" id="KW-0694">RNA-binding</keyword>
<dbReference type="GO" id="GO:0003735">
    <property type="term" value="F:structural constituent of ribosome"/>
    <property type="evidence" value="ECO:0007669"/>
    <property type="project" value="InterPro"/>
</dbReference>
<dbReference type="EMBL" id="CP039712">
    <property type="protein sequence ID" value="QCI85452.1"/>
    <property type="molecule type" value="Genomic_DNA"/>
</dbReference>
<dbReference type="InterPro" id="IPR036935">
    <property type="entry name" value="Ribosomal_bL9_N_sf"/>
</dbReference>
<dbReference type="GO" id="GO:1990904">
    <property type="term" value="C:ribonucleoprotein complex"/>
    <property type="evidence" value="ECO:0007669"/>
    <property type="project" value="UniProtKB-KW"/>
</dbReference>
<keyword evidence="5 8" id="KW-0689">Ribosomal protein</keyword>
<proteinExistence type="inferred from homology"/>
<keyword evidence="3 8" id="KW-0699">rRNA-binding</keyword>
<keyword evidence="10" id="KW-1185">Reference proteome</keyword>
<dbReference type="AlphaFoldDB" id="A0A4D7CS44"/>
<evidence type="ECO:0000256" key="7">
    <source>
        <dbReference type="ARBA" id="ARBA00035292"/>
    </source>
</evidence>